<dbReference type="VEuPathDB" id="VectorBase:GPPI040546"/>
<organism evidence="2 3">
    <name type="scientific">Glossina palpalis gambiensis</name>
    <dbReference type="NCBI Taxonomy" id="67801"/>
    <lineage>
        <taxon>Eukaryota</taxon>
        <taxon>Metazoa</taxon>
        <taxon>Ecdysozoa</taxon>
        <taxon>Arthropoda</taxon>
        <taxon>Hexapoda</taxon>
        <taxon>Insecta</taxon>
        <taxon>Pterygota</taxon>
        <taxon>Neoptera</taxon>
        <taxon>Endopterygota</taxon>
        <taxon>Diptera</taxon>
        <taxon>Brachycera</taxon>
        <taxon>Muscomorpha</taxon>
        <taxon>Hippoboscoidea</taxon>
        <taxon>Glossinidae</taxon>
        <taxon>Glossina</taxon>
    </lineage>
</organism>
<protein>
    <submittedName>
        <fullName evidence="2">Uncharacterized protein</fullName>
    </submittedName>
</protein>
<reference evidence="2" key="2">
    <citation type="submission" date="2020-05" db="UniProtKB">
        <authorList>
            <consortium name="EnsemblMetazoa"/>
        </authorList>
    </citation>
    <scope>IDENTIFICATION</scope>
    <source>
        <strain evidence="2">IAEA</strain>
    </source>
</reference>
<feature type="compositionally biased region" description="Low complexity" evidence="1">
    <location>
        <begin position="46"/>
        <end position="69"/>
    </location>
</feature>
<dbReference type="STRING" id="67801.A0A1B0BU29"/>
<feature type="region of interest" description="Disordered" evidence="1">
    <location>
        <begin position="46"/>
        <end position="102"/>
    </location>
</feature>
<evidence type="ECO:0000313" key="2">
    <source>
        <dbReference type="EnsemblMetazoa" id="GPPI040546-PA"/>
    </source>
</evidence>
<proteinExistence type="predicted"/>
<reference evidence="3" key="1">
    <citation type="submission" date="2015-01" db="EMBL/GenBank/DDBJ databases">
        <authorList>
            <person name="Aksoy S."/>
            <person name="Warren W."/>
            <person name="Wilson R.K."/>
        </authorList>
    </citation>
    <scope>NUCLEOTIDE SEQUENCE [LARGE SCALE GENOMIC DNA]</scope>
    <source>
        <strain evidence="3">IAEA</strain>
    </source>
</reference>
<name>A0A1B0BU29_9MUSC</name>
<dbReference type="EnsemblMetazoa" id="GPPI040546-RA">
    <property type="protein sequence ID" value="GPPI040546-PA"/>
    <property type="gene ID" value="GPPI040546"/>
</dbReference>
<feature type="compositionally biased region" description="Basic and acidic residues" evidence="1">
    <location>
        <begin position="87"/>
        <end position="98"/>
    </location>
</feature>
<dbReference type="Proteomes" id="UP000092460">
    <property type="component" value="Unassembled WGS sequence"/>
</dbReference>
<evidence type="ECO:0000256" key="1">
    <source>
        <dbReference type="SAM" id="MobiDB-lite"/>
    </source>
</evidence>
<sequence length="227" mass="25263">MVGHILVSKYIRTISLRINSKGESGMSASSITRSYSDGEGWDDFSYSDTHSRSSSSSSTDSTATTTHSGRYGGYHRSRSGSARGHSQRTDNQSRHDISHNNNNRNHINCGICLQSVAGPTTTPCGHDSWEDEEEKKDLQCLTYKTSIKPATLLINLKKKVAEKLRLQKLQEGKDLKTALEIPGILPETYLLDAFNPQTKEEVKEFKIYLFSQENSNGAIAQMSSRKN</sequence>
<evidence type="ECO:0000313" key="3">
    <source>
        <dbReference type="Proteomes" id="UP000092460"/>
    </source>
</evidence>
<accession>A0A1B0BU29</accession>
<dbReference type="AlphaFoldDB" id="A0A1B0BU29"/>
<keyword evidence="3" id="KW-1185">Reference proteome</keyword>
<dbReference type="SUPFAM" id="SSF57850">
    <property type="entry name" value="RING/U-box"/>
    <property type="match status" value="1"/>
</dbReference>
<dbReference type="EMBL" id="JXJN01020459">
    <property type="status" value="NOT_ANNOTATED_CDS"/>
    <property type="molecule type" value="Genomic_DNA"/>
</dbReference>